<dbReference type="RefSeq" id="WP_106114673.1">
    <property type="nucleotide sequence ID" value="NZ_PVSR01000032.1"/>
</dbReference>
<dbReference type="InterPro" id="IPR005182">
    <property type="entry name" value="YdbS-like_PH"/>
</dbReference>
<comment type="caution">
    <text evidence="3">The sequence shown here is derived from an EMBL/GenBank/DDBJ whole genome shotgun (WGS) entry which is preliminary data.</text>
</comment>
<feature type="transmembrane region" description="Helical" evidence="1">
    <location>
        <begin position="25"/>
        <end position="45"/>
    </location>
</feature>
<keyword evidence="1" id="KW-0812">Transmembrane</keyword>
<dbReference type="InParanoid" id="A0A2T0GTL2"/>
<reference evidence="3 4" key="1">
    <citation type="submission" date="2018-03" db="EMBL/GenBank/DDBJ databases">
        <title>Actinopolyspora mortivallis from Sahara, screening for active biomolecules.</title>
        <authorList>
            <person name="Selama O."/>
            <person name="Wellington E.M.H."/>
            <person name="Hacene H."/>
        </authorList>
    </citation>
    <scope>NUCLEOTIDE SEQUENCE [LARGE SCALE GENOMIC DNA]</scope>
    <source>
        <strain evidence="3 4">M5A</strain>
    </source>
</reference>
<dbReference type="AlphaFoldDB" id="A0A2T0GTL2"/>
<keyword evidence="1" id="KW-1133">Transmembrane helix</keyword>
<dbReference type="STRING" id="1050202.GCA_000384035_02896"/>
<proteinExistence type="predicted"/>
<keyword evidence="4" id="KW-1185">Reference proteome</keyword>
<evidence type="ECO:0000313" key="3">
    <source>
        <dbReference type="EMBL" id="PRW62449.1"/>
    </source>
</evidence>
<dbReference type="Pfam" id="PF03703">
    <property type="entry name" value="bPH_2"/>
    <property type="match status" value="1"/>
</dbReference>
<evidence type="ECO:0000259" key="2">
    <source>
        <dbReference type="Pfam" id="PF03703"/>
    </source>
</evidence>
<feature type="transmembrane region" description="Helical" evidence="1">
    <location>
        <begin position="51"/>
        <end position="72"/>
    </location>
</feature>
<evidence type="ECO:0000256" key="1">
    <source>
        <dbReference type="SAM" id="Phobius"/>
    </source>
</evidence>
<organism evidence="3 4">
    <name type="scientific">Actinopolyspora mortivallis</name>
    <dbReference type="NCBI Taxonomy" id="33906"/>
    <lineage>
        <taxon>Bacteria</taxon>
        <taxon>Bacillati</taxon>
        <taxon>Actinomycetota</taxon>
        <taxon>Actinomycetes</taxon>
        <taxon>Actinopolysporales</taxon>
        <taxon>Actinopolysporaceae</taxon>
        <taxon>Actinopolyspora</taxon>
    </lineage>
</organism>
<dbReference type="EMBL" id="PVSR01000032">
    <property type="protein sequence ID" value="PRW62449.1"/>
    <property type="molecule type" value="Genomic_DNA"/>
</dbReference>
<accession>A0A2T0GTL2</accession>
<name>A0A2T0GTL2_ACTMO</name>
<evidence type="ECO:0000313" key="4">
    <source>
        <dbReference type="Proteomes" id="UP000239352"/>
    </source>
</evidence>
<dbReference type="Proteomes" id="UP000239352">
    <property type="component" value="Unassembled WGS sequence"/>
</dbReference>
<feature type="domain" description="YdbS-like PH" evidence="2">
    <location>
        <begin position="78"/>
        <end position="146"/>
    </location>
</feature>
<keyword evidence="1" id="KW-0472">Membrane</keyword>
<dbReference type="PANTHER" id="PTHR34473">
    <property type="entry name" value="UPF0699 TRANSMEMBRANE PROTEIN YDBS"/>
    <property type="match status" value="1"/>
</dbReference>
<protein>
    <recommendedName>
        <fullName evidence="2">YdbS-like PH domain-containing protein</fullName>
    </recommendedName>
</protein>
<sequence>MAYPDDLLGEGEHVLLHRHPHWKTLCGPLAALVLLVGAGGWLAVAAAPGSWWFPLPWVVLGLGGVLLLWLVLAPLLRWATTHFVVTSHRLMIREGVLTRSGVHIPVARINSVQSRRSLLDRILGSGTLIVESASDEPLEFEDVPGIDRFQSLLHGAVDDESHGERFGG</sequence>
<dbReference type="PANTHER" id="PTHR34473:SF2">
    <property type="entry name" value="UPF0699 TRANSMEMBRANE PROTEIN YDBT"/>
    <property type="match status" value="1"/>
</dbReference>
<gene>
    <name evidence="3" type="ORF">CEP50_15555</name>
</gene>